<dbReference type="InterPro" id="IPR015943">
    <property type="entry name" value="WD40/YVTN_repeat-like_dom_sf"/>
</dbReference>
<dbReference type="Gene3D" id="2.130.10.10">
    <property type="entry name" value="YVTN repeat-like/Quinoprotein amine dehydrogenase"/>
    <property type="match status" value="1"/>
</dbReference>
<dbReference type="RefSeq" id="WP_380290075.1">
    <property type="nucleotide sequence ID" value="NZ_JBHULY010000011.1"/>
</dbReference>
<evidence type="ECO:0000259" key="4">
    <source>
        <dbReference type="Pfam" id="PF18962"/>
    </source>
</evidence>
<dbReference type="Proteomes" id="UP001597476">
    <property type="component" value="Unassembled WGS sequence"/>
</dbReference>
<name>A0ABW5T945_9FLAO</name>
<accession>A0ABW5T945</accession>
<dbReference type="NCBIfam" id="TIGR04183">
    <property type="entry name" value="Por_Secre_tail"/>
    <property type="match status" value="1"/>
</dbReference>
<feature type="compositionally biased region" description="Polar residues" evidence="2">
    <location>
        <begin position="606"/>
        <end position="622"/>
    </location>
</feature>
<feature type="chain" id="PRO_5047542062" evidence="3">
    <location>
        <begin position="20"/>
        <end position="817"/>
    </location>
</feature>
<organism evidence="5 6">
    <name type="scientific">Hyunsoonleella rubra</name>
    <dbReference type="NCBI Taxonomy" id="1737062"/>
    <lineage>
        <taxon>Bacteria</taxon>
        <taxon>Pseudomonadati</taxon>
        <taxon>Bacteroidota</taxon>
        <taxon>Flavobacteriia</taxon>
        <taxon>Flavobacteriales</taxon>
        <taxon>Flavobacteriaceae</taxon>
    </lineage>
</organism>
<dbReference type="SUPFAM" id="SSF63829">
    <property type="entry name" value="Calcium-dependent phosphotriesterase"/>
    <property type="match status" value="1"/>
</dbReference>
<evidence type="ECO:0000256" key="1">
    <source>
        <dbReference type="ARBA" id="ARBA00022729"/>
    </source>
</evidence>
<evidence type="ECO:0000256" key="2">
    <source>
        <dbReference type="SAM" id="MobiDB-lite"/>
    </source>
</evidence>
<evidence type="ECO:0000313" key="5">
    <source>
        <dbReference type="EMBL" id="MFD2725773.1"/>
    </source>
</evidence>
<sequence>MKTQLVILMVLVCLFKLNAQTDGWHLFTKPSEISKIIPDDINASELHIATDIGYIKYNTSSNMVTDMLNLTSQVPAITNVKDIALDPTSNDIAMTIKNGIAIYNGSTLSVYTYDTSDLTIGESTSQFRYLKVAYAKDGTLYIFKEDAFGYQIFDNGVFQTENTTTFRPQDVVENSAGTKAFFATSSKGLWELDKGTDTWTNFTPSNSNVVSNNLTSLFMSTTDLLYIGGYSGLNTLSDSGVWNTYQENDPVNAFPYNIFDISLNETSGELLLQTSLANSYYFGITLANLSTSTWTNYRNDNANCLNENVFTATTFDPAGKIYVAPQIFSSIPDIGKLVEFTPSPENCSTLNINYLNAPVATSSNTVADFSIRKKPSGNFDIGFTRTNDVHISEINPNTFNGTFSAPSTLTPSAGNFTYSIIGDSNYFIVENNAGWVFIDENNTLVPYAHGISDYLAIVTKKSTVADSNDGFITLIHKGFDASFNYRVYKTRCNTATGTCTPPEELFTNDRDLTKNIIFGSSENSSTNKTHTVALKTDNSGNLKRTQESWEPNQPAVNNWDRIHDVFPRFDPVVFSFVLDDLVTIASLFAPAQETDLDIREDDSDGGTFTETKTFDSNNNGNNEDIETVTELVLTDDEATKFIAAIMIGLEQFNSDPRFNHFATKYLYLKNIDPITKRLNSEERDLTDTSWDTSNLPEDFSIRKAEIKQYSSTQAFMVLFTNYGMLIKTAIDISNLLLDVKQYQSNINRIALFPNPALDTISFSNKSILKTEIFDLNGRKLLSTNGYTISIKSLPNGLYVAKGATQDNKTISRKLIKI</sequence>
<dbReference type="InterPro" id="IPR026444">
    <property type="entry name" value="Secre_tail"/>
</dbReference>
<proteinExistence type="predicted"/>
<dbReference type="EMBL" id="JBHULY010000011">
    <property type="protein sequence ID" value="MFD2725773.1"/>
    <property type="molecule type" value="Genomic_DNA"/>
</dbReference>
<dbReference type="Pfam" id="PF18962">
    <property type="entry name" value="Por_Secre_tail"/>
    <property type="match status" value="1"/>
</dbReference>
<feature type="signal peptide" evidence="3">
    <location>
        <begin position="1"/>
        <end position="19"/>
    </location>
</feature>
<protein>
    <submittedName>
        <fullName evidence="5">T9SS type A sorting domain-containing protein</fullName>
    </submittedName>
</protein>
<gene>
    <name evidence="5" type="ORF">ACFSR8_06070</name>
</gene>
<comment type="caution">
    <text evidence="5">The sequence shown here is derived from an EMBL/GenBank/DDBJ whole genome shotgun (WGS) entry which is preliminary data.</text>
</comment>
<keyword evidence="1 3" id="KW-0732">Signal</keyword>
<reference evidence="6" key="1">
    <citation type="journal article" date="2019" name="Int. J. Syst. Evol. Microbiol.">
        <title>The Global Catalogue of Microorganisms (GCM) 10K type strain sequencing project: providing services to taxonomists for standard genome sequencing and annotation.</title>
        <authorList>
            <consortium name="The Broad Institute Genomics Platform"/>
            <consortium name="The Broad Institute Genome Sequencing Center for Infectious Disease"/>
            <person name="Wu L."/>
            <person name="Ma J."/>
        </authorList>
    </citation>
    <scope>NUCLEOTIDE SEQUENCE [LARGE SCALE GENOMIC DNA]</scope>
    <source>
        <strain evidence="6">KCTC 42398</strain>
    </source>
</reference>
<evidence type="ECO:0000256" key="3">
    <source>
        <dbReference type="SAM" id="SignalP"/>
    </source>
</evidence>
<evidence type="ECO:0000313" key="6">
    <source>
        <dbReference type="Proteomes" id="UP001597476"/>
    </source>
</evidence>
<keyword evidence="6" id="KW-1185">Reference proteome</keyword>
<feature type="region of interest" description="Disordered" evidence="2">
    <location>
        <begin position="598"/>
        <end position="622"/>
    </location>
</feature>
<feature type="domain" description="Secretion system C-terminal sorting" evidence="4">
    <location>
        <begin position="751"/>
        <end position="815"/>
    </location>
</feature>